<organism evidence="1 2">
    <name type="scientific">Solanum commersonii</name>
    <name type="common">Commerson's wild potato</name>
    <name type="synonym">Commerson's nightshade</name>
    <dbReference type="NCBI Taxonomy" id="4109"/>
    <lineage>
        <taxon>Eukaryota</taxon>
        <taxon>Viridiplantae</taxon>
        <taxon>Streptophyta</taxon>
        <taxon>Embryophyta</taxon>
        <taxon>Tracheophyta</taxon>
        <taxon>Spermatophyta</taxon>
        <taxon>Magnoliopsida</taxon>
        <taxon>eudicotyledons</taxon>
        <taxon>Gunneridae</taxon>
        <taxon>Pentapetalae</taxon>
        <taxon>asterids</taxon>
        <taxon>lamiids</taxon>
        <taxon>Solanales</taxon>
        <taxon>Solanaceae</taxon>
        <taxon>Solanoideae</taxon>
        <taxon>Solaneae</taxon>
        <taxon>Solanum</taxon>
    </lineage>
</organism>
<gene>
    <name evidence="1" type="ORF">H5410_051910</name>
</gene>
<evidence type="ECO:0000313" key="2">
    <source>
        <dbReference type="Proteomes" id="UP000824120"/>
    </source>
</evidence>
<proteinExistence type="predicted"/>
<dbReference type="EMBL" id="JACXVP010000010">
    <property type="protein sequence ID" value="KAG5581283.1"/>
    <property type="molecule type" value="Genomic_DNA"/>
</dbReference>
<name>A0A9J5WZR5_SOLCO</name>
<dbReference type="Proteomes" id="UP000824120">
    <property type="component" value="Chromosome 10"/>
</dbReference>
<keyword evidence="2" id="KW-1185">Reference proteome</keyword>
<comment type="caution">
    <text evidence="1">The sequence shown here is derived from an EMBL/GenBank/DDBJ whole genome shotgun (WGS) entry which is preliminary data.</text>
</comment>
<accession>A0A9J5WZR5</accession>
<reference evidence="1 2" key="1">
    <citation type="submission" date="2020-09" db="EMBL/GenBank/DDBJ databases">
        <title>De no assembly of potato wild relative species, Solanum commersonii.</title>
        <authorList>
            <person name="Cho K."/>
        </authorList>
    </citation>
    <scope>NUCLEOTIDE SEQUENCE [LARGE SCALE GENOMIC DNA]</scope>
    <source>
        <strain evidence="1">LZ3.2</strain>
        <tissue evidence="1">Leaf</tissue>
    </source>
</reference>
<sequence length="104" mass="11305">MERGSTPHNIPSVIKFGHVEGPSVITTRAIEELADGGLKVSSHPVIHVKFKKPVDVEDSVQAPCEDSALLCNKSGHLLFVILHLGIPINLPLDFNIPSIWLADH</sequence>
<protein>
    <submittedName>
        <fullName evidence="1">Uncharacterized protein</fullName>
    </submittedName>
</protein>
<evidence type="ECO:0000313" key="1">
    <source>
        <dbReference type="EMBL" id="KAG5581283.1"/>
    </source>
</evidence>
<dbReference type="AlphaFoldDB" id="A0A9J5WZR5"/>